<evidence type="ECO:0000313" key="10">
    <source>
        <dbReference type="EMBL" id="SEL19133.1"/>
    </source>
</evidence>
<dbReference type="RefSeq" id="WP_091099775.1">
    <property type="nucleotide sequence ID" value="NZ_FOBF01000004.1"/>
</dbReference>
<keyword evidence="3" id="KW-0547">Nucleotide-binding</keyword>
<evidence type="ECO:0000256" key="7">
    <source>
        <dbReference type="PIRSR" id="PIRSR000706-1"/>
    </source>
</evidence>
<dbReference type="GO" id="GO:0016773">
    <property type="term" value="F:phosphotransferase activity, alcohol group as acceptor"/>
    <property type="evidence" value="ECO:0007669"/>
    <property type="project" value="InterPro"/>
</dbReference>
<evidence type="ECO:0000259" key="9">
    <source>
        <dbReference type="Pfam" id="PF01636"/>
    </source>
</evidence>
<dbReference type="Proteomes" id="UP000198953">
    <property type="component" value="Unassembled WGS sequence"/>
</dbReference>
<proteinExistence type="inferred from homology"/>
<keyword evidence="6" id="KW-0046">Antibiotic resistance</keyword>
<dbReference type="Pfam" id="PF01636">
    <property type="entry name" value="APH"/>
    <property type="match status" value="1"/>
</dbReference>
<dbReference type="InterPro" id="IPR011009">
    <property type="entry name" value="Kinase-like_dom_sf"/>
</dbReference>
<feature type="active site" description="Proton acceptor" evidence="7">
    <location>
        <position position="167"/>
    </location>
</feature>
<dbReference type="GO" id="GO:0046872">
    <property type="term" value="F:metal ion binding"/>
    <property type="evidence" value="ECO:0007669"/>
    <property type="project" value="UniProtKB-KW"/>
</dbReference>
<evidence type="ECO:0000256" key="8">
    <source>
        <dbReference type="PIRSR" id="PIRSR000706-2"/>
    </source>
</evidence>
<keyword evidence="8" id="KW-0479">Metal-binding</keyword>
<dbReference type="PIRSF" id="PIRSF000706">
    <property type="entry name" value="Kanamycin_kin"/>
    <property type="match status" value="1"/>
</dbReference>
<evidence type="ECO:0000313" key="11">
    <source>
        <dbReference type="Proteomes" id="UP000198953"/>
    </source>
</evidence>
<dbReference type="Gene3D" id="3.90.1200.10">
    <property type="match status" value="1"/>
</dbReference>
<feature type="domain" description="Aminoglycoside phosphotransferase" evidence="9">
    <location>
        <begin position="21"/>
        <end position="231"/>
    </location>
</feature>
<sequence length="241" mass="26449">MQLPGRIHDLFGEGAVWSDDHGGMSGETWRVTSPSGVWYVKRGRWARREAERLLWLKRWAAVPDVVAAEDDVLVLADAGLPSLEGREADPVAGAVMGRALRALHAIPVAECPFDERLDVKLEQARVAVESGLVDPGDFDDDHTPEHVYERLLRERPPIEDLVVAHGDFTPANVLADVLADDAGGPVLIDAGRLGVCDRHVDLAIALRELEGPAVASFLEAYGPPAPDPRRVEYYRLLDELF</sequence>
<keyword evidence="8" id="KW-0460">Magnesium</keyword>
<keyword evidence="2" id="KW-0808">Transferase</keyword>
<keyword evidence="4 10" id="KW-0418">Kinase</keyword>
<dbReference type="Gene3D" id="3.30.200.20">
    <property type="entry name" value="Phosphorylase Kinase, domain 1"/>
    <property type="match status" value="1"/>
</dbReference>
<dbReference type="STRING" id="46177.SAMN05660976_01931"/>
<accession>A0A1H7N6K2</accession>
<evidence type="ECO:0000256" key="4">
    <source>
        <dbReference type="ARBA" id="ARBA00022777"/>
    </source>
</evidence>
<dbReference type="GO" id="GO:0016301">
    <property type="term" value="F:kinase activity"/>
    <property type="evidence" value="ECO:0007669"/>
    <property type="project" value="UniProtKB-KW"/>
</dbReference>
<keyword evidence="5" id="KW-0067">ATP-binding</keyword>
<dbReference type="InterPro" id="IPR002575">
    <property type="entry name" value="Aminoglycoside_PTrfase"/>
</dbReference>
<dbReference type="SUPFAM" id="SSF56112">
    <property type="entry name" value="Protein kinase-like (PK-like)"/>
    <property type="match status" value="1"/>
</dbReference>
<organism evidence="10 11">
    <name type="scientific">Nonomuraea pusilla</name>
    <dbReference type="NCBI Taxonomy" id="46177"/>
    <lineage>
        <taxon>Bacteria</taxon>
        <taxon>Bacillati</taxon>
        <taxon>Actinomycetota</taxon>
        <taxon>Actinomycetes</taxon>
        <taxon>Streptosporangiales</taxon>
        <taxon>Streptosporangiaceae</taxon>
        <taxon>Nonomuraea</taxon>
    </lineage>
</organism>
<dbReference type="InterPro" id="IPR024165">
    <property type="entry name" value="Kan/Strep_kinase"/>
</dbReference>
<dbReference type="OrthoDB" id="3806873at2"/>
<feature type="binding site" evidence="8">
    <location>
        <position position="172"/>
    </location>
    <ligand>
        <name>Mg(2+)</name>
        <dbReference type="ChEBI" id="CHEBI:18420"/>
    </ligand>
</feature>
<protein>
    <submittedName>
        <fullName evidence="10">Kanamycin kinase</fullName>
    </submittedName>
</protein>
<dbReference type="GO" id="GO:0005524">
    <property type="term" value="F:ATP binding"/>
    <property type="evidence" value="ECO:0007669"/>
    <property type="project" value="UniProtKB-KW"/>
</dbReference>
<dbReference type="CDD" id="cd05150">
    <property type="entry name" value="APH"/>
    <property type="match status" value="1"/>
</dbReference>
<evidence type="ECO:0000256" key="5">
    <source>
        <dbReference type="ARBA" id="ARBA00022840"/>
    </source>
</evidence>
<reference evidence="10 11" key="1">
    <citation type="submission" date="2016-10" db="EMBL/GenBank/DDBJ databases">
        <authorList>
            <person name="de Groot N.N."/>
        </authorList>
    </citation>
    <scope>NUCLEOTIDE SEQUENCE [LARGE SCALE GENOMIC DNA]</scope>
    <source>
        <strain evidence="10 11">DSM 43357</strain>
    </source>
</reference>
<evidence type="ECO:0000256" key="1">
    <source>
        <dbReference type="ARBA" id="ARBA00006219"/>
    </source>
</evidence>
<feature type="binding site" evidence="8">
    <location>
        <position position="189"/>
    </location>
    <ligand>
        <name>Mg(2+)</name>
        <dbReference type="ChEBI" id="CHEBI:18420"/>
    </ligand>
</feature>
<evidence type="ECO:0000256" key="2">
    <source>
        <dbReference type="ARBA" id="ARBA00022679"/>
    </source>
</evidence>
<comment type="similarity">
    <text evidence="1">Belongs to the aminoglycoside phosphotransferase family.</text>
</comment>
<evidence type="ECO:0000256" key="6">
    <source>
        <dbReference type="ARBA" id="ARBA00023251"/>
    </source>
</evidence>
<dbReference type="GO" id="GO:0046677">
    <property type="term" value="P:response to antibiotic"/>
    <property type="evidence" value="ECO:0007669"/>
    <property type="project" value="UniProtKB-KW"/>
</dbReference>
<dbReference type="AlphaFoldDB" id="A0A1H7N6K2"/>
<name>A0A1H7N6K2_9ACTN</name>
<gene>
    <name evidence="10" type="ORF">SAMN05660976_01931</name>
</gene>
<evidence type="ECO:0000256" key="3">
    <source>
        <dbReference type="ARBA" id="ARBA00022741"/>
    </source>
</evidence>
<dbReference type="EMBL" id="FOBF01000004">
    <property type="protein sequence ID" value="SEL19133.1"/>
    <property type="molecule type" value="Genomic_DNA"/>
</dbReference>
<keyword evidence="11" id="KW-1185">Reference proteome</keyword>